<accession>A0AAD3CLW2</accession>
<dbReference type="Pfam" id="PF01266">
    <property type="entry name" value="DAO"/>
    <property type="match status" value="1"/>
</dbReference>
<dbReference type="InterPro" id="IPR002048">
    <property type="entry name" value="EF_hand_dom"/>
</dbReference>
<proteinExistence type="inferred from homology"/>
<dbReference type="PROSITE" id="PS00978">
    <property type="entry name" value="FAD_G3PDH_2"/>
    <property type="match status" value="1"/>
</dbReference>
<dbReference type="SUPFAM" id="SSF47473">
    <property type="entry name" value="EF-hand"/>
    <property type="match status" value="1"/>
</dbReference>
<comment type="catalytic activity">
    <reaction evidence="10">
        <text>a quinone + sn-glycerol 3-phosphate = dihydroxyacetone phosphate + a quinol</text>
        <dbReference type="Rhea" id="RHEA:18977"/>
        <dbReference type="ChEBI" id="CHEBI:24646"/>
        <dbReference type="ChEBI" id="CHEBI:57597"/>
        <dbReference type="ChEBI" id="CHEBI:57642"/>
        <dbReference type="ChEBI" id="CHEBI:132124"/>
        <dbReference type="EC" id="1.1.5.3"/>
    </reaction>
</comment>
<dbReference type="PRINTS" id="PR01001">
    <property type="entry name" value="FADG3PDH"/>
</dbReference>
<keyword evidence="9 10" id="KW-0560">Oxidoreductase</keyword>
<dbReference type="PANTHER" id="PTHR11985">
    <property type="entry name" value="GLYCEROL-3-PHOSPHATE DEHYDROGENASE"/>
    <property type="match status" value="1"/>
</dbReference>
<dbReference type="SUPFAM" id="SSF51905">
    <property type="entry name" value="FAD/NAD(P)-binding domain"/>
    <property type="match status" value="1"/>
</dbReference>
<dbReference type="FunFam" id="1.10.8.870:FF:000010">
    <property type="entry name" value="Glycerol-3-phosphate dehydrogenase"/>
    <property type="match status" value="1"/>
</dbReference>
<evidence type="ECO:0000256" key="9">
    <source>
        <dbReference type="ARBA" id="ARBA00023002"/>
    </source>
</evidence>
<dbReference type="GO" id="GO:0005509">
    <property type="term" value="F:calcium ion binding"/>
    <property type="evidence" value="ECO:0007669"/>
    <property type="project" value="InterPro"/>
</dbReference>
<dbReference type="Gene3D" id="3.50.50.60">
    <property type="entry name" value="FAD/NAD(P)-binding domain"/>
    <property type="match status" value="1"/>
</dbReference>
<keyword evidence="6" id="KW-0274">FAD</keyword>
<dbReference type="InterPro" id="IPR031656">
    <property type="entry name" value="DAO_C"/>
</dbReference>
<dbReference type="Proteomes" id="UP001054902">
    <property type="component" value="Unassembled WGS sequence"/>
</dbReference>
<name>A0AAD3CLW2_9STRA</name>
<dbReference type="SUPFAM" id="SSF54373">
    <property type="entry name" value="FAD-linked reductases, C-terminal domain"/>
    <property type="match status" value="1"/>
</dbReference>
<dbReference type="PANTHER" id="PTHR11985:SF15">
    <property type="entry name" value="GLYCEROL-3-PHOSPHATE DEHYDROGENASE, MITOCHONDRIAL"/>
    <property type="match status" value="1"/>
</dbReference>
<protein>
    <recommendedName>
        <fullName evidence="4 10">Glycerol-3-phosphate dehydrogenase</fullName>
        <ecNumber evidence="4 10">1.1.5.3</ecNumber>
    </recommendedName>
</protein>
<dbReference type="Gene3D" id="1.10.238.10">
    <property type="entry name" value="EF-hand"/>
    <property type="match status" value="1"/>
</dbReference>
<evidence type="ECO:0000259" key="11">
    <source>
        <dbReference type="PROSITE" id="PS50222"/>
    </source>
</evidence>
<dbReference type="InterPro" id="IPR000447">
    <property type="entry name" value="G3P_DH_FAD-dep"/>
</dbReference>
<dbReference type="GO" id="GO:0006072">
    <property type="term" value="P:glycerol-3-phosphate metabolic process"/>
    <property type="evidence" value="ECO:0007669"/>
    <property type="project" value="UniProtKB-UniRule"/>
</dbReference>
<dbReference type="AlphaFoldDB" id="A0AAD3CLW2"/>
<dbReference type="GO" id="GO:0004368">
    <property type="term" value="F:glycerol-3-phosphate dehydrogenase (quinone) activity"/>
    <property type="evidence" value="ECO:0007669"/>
    <property type="project" value="UniProtKB-EC"/>
</dbReference>
<evidence type="ECO:0000256" key="10">
    <source>
        <dbReference type="RuleBase" id="RU361217"/>
    </source>
</evidence>
<evidence type="ECO:0000256" key="6">
    <source>
        <dbReference type="ARBA" id="ARBA00022827"/>
    </source>
</evidence>
<dbReference type="GO" id="GO:0005739">
    <property type="term" value="C:mitochondrion"/>
    <property type="evidence" value="ECO:0007669"/>
    <property type="project" value="TreeGrafter"/>
</dbReference>
<dbReference type="Gene3D" id="1.10.8.870">
    <property type="entry name" value="Alpha-glycerophosphate oxidase, cap domain"/>
    <property type="match status" value="1"/>
</dbReference>
<evidence type="ECO:0000256" key="4">
    <source>
        <dbReference type="ARBA" id="ARBA00013029"/>
    </source>
</evidence>
<dbReference type="InterPro" id="IPR011992">
    <property type="entry name" value="EF-hand-dom_pair"/>
</dbReference>
<dbReference type="Gene3D" id="3.30.9.10">
    <property type="entry name" value="D-Amino Acid Oxidase, subunit A, domain 2"/>
    <property type="match status" value="1"/>
</dbReference>
<evidence type="ECO:0000256" key="3">
    <source>
        <dbReference type="ARBA" id="ARBA00007330"/>
    </source>
</evidence>
<organism evidence="12 13">
    <name type="scientific">Chaetoceros tenuissimus</name>
    <dbReference type="NCBI Taxonomy" id="426638"/>
    <lineage>
        <taxon>Eukaryota</taxon>
        <taxon>Sar</taxon>
        <taxon>Stramenopiles</taxon>
        <taxon>Ochrophyta</taxon>
        <taxon>Bacillariophyta</taxon>
        <taxon>Coscinodiscophyceae</taxon>
        <taxon>Chaetocerotophycidae</taxon>
        <taxon>Chaetocerotales</taxon>
        <taxon>Chaetocerotaceae</taxon>
        <taxon>Chaetoceros</taxon>
    </lineage>
</organism>
<keyword evidence="7" id="KW-0106">Calcium</keyword>
<comment type="pathway">
    <text evidence="2">Polyol metabolism; glycerol degradation.</text>
</comment>
<feature type="domain" description="EF-hand" evidence="11">
    <location>
        <begin position="690"/>
        <end position="725"/>
    </location>
</feature>
<dbReference type="Pfam" id="PF16901">
    <property type="entry name" value="DAO_C"/>
    <property type="match status" value="1"/>
</dbReference>
<comment type="caution">
    <text evidence="12">The sequence shown here is derived from an EMBL/GenBank/DDBJ whole genome shotgun (WGS) entry which is preliminary data.</text>
</comment>
<dbReference type="EC" id="1.1.5.3" evidence="4 10"/>
<dbReference type="InterPro" id="IPR018247">
    <property type="entry name" value="EF_Hand_1_Ca_BS"/>
</dbReference>
<dbReference type="InterPro" id="IPR038299">
    <property type="entry name" value="DAO_C_sf"/>
</dbReference>
<evidence type="ECO:0000256" key="7">
    <source>
        <dbReference type="ARBA" id="ARBA00022837"/>
    </source>
</evidence>
<keyword evidence="5 10" id="KW-0285">Flavoprotein</keyword>
<reference evidence="12 13" key="1">
    <citation type="journal article" date="2021" name="Sci. Rep.">
        <title>The genome of the diatom Chaetoceros tenuissimus carries an ancient integrated fragment of an extant virus.</title>
        <authorList>
            <person name="Hongo Y."/>
            <person name="Kimura K."/>
            <person name="Takaki Y."/>
            <person name="Yoshida Y."/>
            <person name="Baba S."/>
            <person name="Kobayashi G."/>
            <person name="Nagasaki K."/>
            <person name="Hano T."/>
            <person name="Tomaru Y."/>
        </authorList>
    </citation>
    <scope>NUCLEOTIDE SEQUENCE [LARGE SCALE GENOMIC DNA]</scope>
    <source>
        <strain evidence="12 13">NIES-3715</strain>
    </source>
</reference>
<evidence type="ECO:0000313" key="13">
    <source>
        <dbReference type="Proteomes" id="UP001054902"/>
    </source>
</evidence>
<dbReference type="Pfam" id="PF13499">
    <property type="entry name" value="EF-hand_7"/>
    <property type="match status" value="1"/>
</dbReference>
<dbReference type="EMBL" id="BLLK01000022">
    <property type="protein sequence ID" value="GFH47144.1"/>
    <property type="molecule type" value="Genomic_DNA"/>
</dbReference>
<evidence type="ECO:0000313" key="12">
    <source>
        <dbReference type="EMBL" id="GFH47144.1"/>
    </source>
</evidence>
<evidence type="ECO:0000256" key="2">
    <source>
        <dbReference type="ARBA" id="ARBA00004745"/>
    </source>
</evidence>
<dbReference type="PROSITE" id="PS00977">
    <property type="entry name" value="FAD_G3PDH_1"/>
    <property type="match status" value="1"/>
</dbReference>
<evidence type="ECO:0000256" key="8">
    <source>
        <dbReference type="ARBA" id="ARBA00022946"/>
    </source>
</evidence>
<dbReference type="InterPro" id="IPR006076">
    <property type="entry name" value="FAD-dep_OxRdtase"/>
</dbReference>
<gene>
    <name evidence="12" type="ORF">CTEN210_03619</name>
</gene>
<dbReference type="PROSITE" id="PS00018">
    <property type="entry name" value="EF_HAND_1"/>
    <property type="match status" value="2"/>
</dbReference>
<dbReference type="PROSITE" id="PS50222">
    <property type="entry name" value="EF_HAND_2"/>
    <property type="match status" value="2"/>
</dbReference>
<evidence type="ECO:0000256" key="1">
    <source>
        <dbReference type="ARBA" id="ARBA00001974"/>
    </source>
</evidence>
<keyword evidence="8" id="KW-0809">Transit peptide</keyword>
<comment type="similarity">
    <text evidence="3 10">Belongs to the FAD-dependent glycerol-3-phosphate dehydrogenase family.</text>
</comment>
<evidence type="ECO:0000256" key="5">
    <source>
        <dbReference type="ARBA" id="ARBA00022630"/>
    </source>
</evidence>
<dbReference type="SMART" id="SM00054">
    <property type="entry name" value="EFh"/>
    <property type="match status" value="2"/>
</dbReference>
<dbReference type="CDD" id="cd00051">
    <property type="entry name" value="EFh"/>
    <property type="match status" value="1"/>
</dbReference>
<keyword evidence="13" id="KW-1185">Reference proteome</keyword>
<sequence>MLRLARIAKSQQSSRFAAGGATILGAGSVILLSSHFSESSETSNNVTYAENAPPSQDFATAKRSDVIPTRQEQIDTLSSGKVFDVLVIGGGATGSGTALDAQTRGLSTALIEKGDFGNETSSRSTKLIWAGIRYIATACSALLRFRNILRPVAAVEDFFSEFHMVSNCHKERRLLLDNNPHLTNWIPIAVPMDSWISWPPPFGHPIFATAPIVMPLVFKFYDSMSGFTCPASHVMGKARAERKFPQLASENAKYYSVFYEGQHNDARTATYIALTAAEYGACVSNYTEMVEILYNKDGKAVGIKCKDNLSGKVFDVHCKSLVFAGGPFTDHMRKIEDPNCKPAVAAAAGTHIVLPSYYCAKGIGMLDINTSDGRFLFFLPWQGKTLVGTTDRKGPAVSSHTPPEEEIEWLLNECQKYLKKNGGEGSGIEVKRTDVLSAWQGFRPLASDPNAPPGAPVSRDHVISENPETGITFITGGKWTTYREMAEDVMDRVVKSAGFDKAGPSVTDKISLRGGVGYSRNIPIKLVQEHGVSMETAEHLVRTYGVHAFDVLNVAEGPRGGKVLFPGYPYIEREVIYACKQEMAVSITDMLTTRMRLAFLDSSAAQEVVPRVADIMAETLGWSKAKKAQELAKAKEILGGFGGPVPSKVKTVDSIHSIEDLFNSFDVNKNGFIDYDELRLCMKYYGLPFKNDKEAMDAFKTIDKNGDGKIDFNEFMIWWKAKKLRRMQTRNNSDTFKLSAEKLGEGADSRGAAFG</sequence>
<feature type="domain" description="EF-hand" evidence="11">
    <location>
        <begin position="653"/>
        <end position="688"/>
    </location>
</feature>
<comment type="cofactor">
    <cofactor evidence="1 10">
        <name>FAD</name>
        <dbReference type="ChEBI" id="CHEBI:57692"/>
    </cofactor>
</comment>
<dbReference type="InterPro" id="IPR036188">
    <property type="entry name" value="FAD/NAD-bd_sf"/>
</dbReference>